<keyword evidence="2" id="KW-1185">Reference proteome</keyword>
<dbReference type="EMBL" id="MBFR01000015">
    <property type="protein sequence ID" value="PVU97243.1"/>
    <property type="molecule type" value="Genomic_DNA"/>
</dbReference>
<evidence type="ECO:0000313" key="2">
    <source>
        <dbReference type="Proteomes" id="UP000245383"/>
    </source>
</evidence>
<name>A0A2T9YY17_9FUNG</name>
<gene>
    <name evidence="1" type="ORF">BB561_000656</name>
</gene>
<proteinExistence type="predicted"/>
<accession>A0A2T9YY17</accession>
<reference evidence="1 2" key="1">
    <citation type="journal article" date="2018" name="MBio">
        <title>Comparative Genomics Reveals the Core Gene Toolbox for the Fungus-Insect Symbiosis.</title>
        <authorList>
            <person name="Wang Y."/>
            <person name="Stata M."/>
            <person name="Wang W."/>
            <person name="Stajich J.E."/>
            <person name="White M.M."/>
            <person name="Moncalvo J.M."/>
        </authorList>
    </citation>
    <scope>NUCLEOTIDE SEQUENCE [LARGE SCALE GENOMIC DNA]</scope>
    <source>
        <strain evidence="1 2">SWE-8-4</strain>
    </source>
</reference>
<protein>
    <submittedName>
        <fullName evidence="1">Uncharacterized protein</fullName>
    </submittedName>
</protein>
<organism evidence="1 2">
    <name type="scientific">Smittium simulii</name>
    <dbReference type="NCBI Taxonomy" id="133385"/>
    <lineage>
        <taxon>Eukaryota</taxon>
        <taxon>Fungi</taxon>
        <taxon>Fungi incertae sedis</taxon>
        <taxon>Zoopagomycota</taxon>
        <taxon>Kickxellomycotina</taxon>
        <taxon>Harpellomycetes</taxon>
        <taxon>Harpellales</taxon>
        <taxon>Legeriomycetaceae</taxon>
        <taxon>Smittium</taxon>
    </lineage>
</organism>
<dbReference type="Proteomes" id="UP000245383">
    <property type="component" value="Unassembled WGS sequence"/>
</dbReference>
<dbReference type="AlphaFoldDB" id="A0A2T9YY17"/>
<evidence type="ECO:0000313" key="1">
    <source>
        <dbReference type="EMBL" id="PVU97243.1"/>
    </source>
</evidence>
<comment type="caution">
    <text evidence="1">The sequence shown here is derived from an EMBL/GenBank/DDBJ whole genome shotgun (WGS) entry which is preliminary data.</text>
</comment>
<sequence>MEGLEGDVKKVSAAHLLTKKKITLLVMTSGGGDNIIGCHITCIKEKLESSKEKCVDRFPLNEKMQSFLSKKLMVGNKKVELYKTIDIGSEVFNISIPNENGVKFGTILNRSNKS</sequence>